<accession>A0A2A9HDY9</accession>
<organism evidence="1 2">
    <name type="scientific">Tepidiforma thermophila (strain KCTC 52669 / CGMCC 1.13589 / G233)</name>
    <dbReference type="NCBI Taxonomy" id="2761530"/>
    <lineage>
        <taxon>Bacteria</taxon>
        <taxon>Bacillati</taxon>
        <taxon>Chloroflexota</taxon>
        <taxon>Tepidiformia</taxon>
        <taxon>Tepidiformales</taxon>
        <taxon>Tepidiformaceae</taxon>
        <taxon>Tepidiforma</taxon>
    </lineage>
</organism>
<keyword evidence="2" id="KW-1185">Reference proteome</keyword>
<evidence type="ECO:0000313" key="2">
    <source>
        <dbReference type="Proteomes" id="UP000223071"/>
    </source>
</evidence>
<proteinExistence type="predicted"/>
<sequence length="94" mass="10945">MSQQETPPNRVDDFRQDLADIIEAVRSKTCALEVAEADGALLIDLSRPGIECRRRIRLRVVVDSSRVGTIELVRPLGNRKERRFGAKFQFWWRY</sequence>
<dbReference type="RefSeq" id="WP_098503015.1">
    <property type="nucleotide sequence ID" value="NZ_PDJQ01000001.1"/>
</dbReference>
<dbReference type="EMBL" id="PDJQ01000001">
    <property type="protein sequence ID" value="PFG73563.1"/>
    <property type="molecule type" value="Genomic_DNA"/>
</dbReference>
<name>A0A2A9HDY9_TEPT2</name>
<evidence type="ECO:0000313" key="1">
    <source>
        <dbReference type="EMBL" id="PFG73563.1"/>
    </source>
</evidence>
<dbReference type="Proteomes" id="UP000223071">
    <property type="component" value="Unassembled WGS sequence"/>
</dbReference>
<dbReference type="AlphaFoldDB" id="A0A2A9HDY9"/>
<comment type="caution">
    <text evidence="1">The sequence shown here is derived from an EMBL/GenBank/DDBJ whole genome shotgun (WGS) entry which is preliminary data.</text>
</comment>
<reference evidence="1 2" key="1">
    <citation type="submission" date="2017-09" db="EMBL/GenBank/DDBJ databases">
        <title>Sequencing the genomes of two abundant thermophiles in Great Basin hot springs: Thermocrinis jamiesonii and novel Chloroflexi Thermoflexus hugenholtzii.</title>
        <authorList>
            <person name="Hedlund B."/>
        </authorList>
    </citation>
    <scope>NUCLEOTIDE SEQUENCE [LARGE SCALE GENOMIC DNA]</scope>
    <source>
        <strain evidence="1 2">G233</strain>
    </source>
</reference>
<gene>
    <name evidence="1" type="ORF">A9A59_0763</name>
</gene>
<protein>
    <submittedName>
        <fullName evidence="1">Uncharacterized protein</fullName>
    </submittedName>
</protein>